<evidence type="ECO:0000256" key="2">
    <source>
        <dbReference type="PROSITE-ProRule" id="PRU00703"/>
    </source>
</evidence>
<dbReference type="Pfam" id="PF07085">
    <property type="entry name" value="DRTGG"/>
    <property type="match status" value="1"/>
</dbReference>
<evidence type="ECO:0000256" key="1">
    <source>
        <dbReference type="ARBA" id="ARBA00023122"/>
    </source>
</evidence>
<dbReference type="Gene3D" id="3.10.580.10">
    <property type="entry name" value="CBS-domain"/>
    <property type="match status" value="1"/>
</dbReference>
<dbReference type="STRING" id="218284.AM506_04740"/>
<dbReference type="SUPFAM" id="SSF46785">
    <property type="entry name" value="Winged helix' DNA-binding domain"/>
    <property type="match status" value="1"/>
</dbReference>
<dbReference type="PANTHER" id="PTHR43080">
    <property type="entry name" value="CBS DOMAIN-CONTAINING PROTEIN CBSX3, MITOCHONDRIAL"/>
    <property type="match status" value="1"/>
</dbReference>
<dbReference type="Pfam" id="PF03061">
    <property type="entry name" value="4HBT"/>
    <property type="match status" value="1"/>
</dbReference>
<dbReference type="InterPro" id="IPR036388">
    <property type="entry name" value="WH-like_DNA-bd_sf"/>
</dbReference>
<dbReference type="InterPro" id="IPR010766">
    <property type="entry name" value="DRTGG"/>
</dbReference>
<dbReference type="SUPFAM" id="SSF54637">
    <property type="entry name" value="Thioesterase/thiol ester dehydrase-isomerase"/>
    <property type="match status" value="1"/>
</dbReference>
<sequence>MATKHEQIIEYIDTLPIGEKISVRQIAKALSVSEGTAYRAIKDAETKGYVSTIERVGTIRIERKKKENIEKLTFAEVVNIIDGQVLGGRTGLHKMLNKFVIGAMKLEAMMRYTEAGNLLIVGNRTKAHELALKAGAAVLITGGFDTEENVKRLADELELPVISTSYDTFTVAAMINRAIYDQLIKKDIVLVEDILTAEDQTAFLQVGDTLEDWYEKNQSTFHSRFPVIDRNRKVQGMATSKDVMGQEKSAAIEKVMTKKPITVRANTSVASAAHMMIWEGIEVLPVVDDQNRLQGIISRQDVLKAMQMIQRQPQVGETIDDNITSNMTTSDTKDSAEASYQFPVTPQMTNGLGTMSYGVFTTLVTEAANRALKYYKKGDLVVENMTVYFIRPIQMESVIDIRPKVLDVGRKFGKVDVEVYHETVLVGKAMMICQLIDKH</sequence>
<dbReference type="Gene3D" id="3.10.129.10">
    <property type="entry name" value="Hotdog Thioesterase"/>
    <property type="match status" value="1"/>
</dbReference>
<dbReference type="Pfam" id="PF00571">
    <property type="entry name" value="CBS"/>
    <property type="match status" value="1"/>
</dbReference>
<evidence type="ECO:0000259" key="3">
    <source>
        <dbReference type="PROSITE" id="PS51371"/>
    </source>
</evidence>
<dbReference type="InterPro" id="IPR051257">
    <property type="entry name" value="Diverse_CBS-Domain"/>
</dbReference>
<gene>
    <name evidence="4" type="ORF">FZC78_01540</name>
</gene>
<dbReference type="RefSeq" id="WP_148937931.1">
    <property type="nucleotide sequence ID" value="NZ_JBNILZ010000016.1"/>
</dbReference>
<evidence type="ECO:0000313" key="4">
    <source>
        <dbReference type="EMBL" id="TYS19739.1"/>
    </source>
</evidence>
<dbReference type="Proteomes" id="UP000322267">
    <property type="component" value="Unassembled WGS sequence"/>
</dbReference>
<dbReference type="PANTHER" id="PTHR43080:SF2">
    <property type="entry name" value="CBS DOMAIN-CONTAINING PROTEIN"/>
    <property type="match status" value="1"/>
</dbReference>
<dbReference type="SUPFAM" id="SSF75138">
    <property type="entry name" value="HprK N-terminal domain-like"/>
    <property type="match status" value="1"/>
</dbReference>
<reference evidence="4 5" key="1">
    <citation type="submission" date="2019-08" db="EMBL/GenBank/DDBJ databases">
        <title>Bacillus genomes from the desert of Cuatro Cienegas, Coahuila.</title>
        <authorList>
            <person name="Olmedo-Alvarez G."/>
        </authorList>
    </citation>
    <scope>NUCLEOTIDE SEQUENCE [LARGE SCALE GENOMIC DNA]</scope>
    <source>
        <strain evidence="4 5">CH34_1T</strain>
    </source>
</reference>
<comment type="caution">
    <text evidence="4">The sequence shown here is derived from an EMBL/GenBank/DDBJ whole genome shotgun (WGS) entry which is preliminary data.</text>
</comment>
<dbReference type="InterPro" id="IPR006683">
    <property type="entry name" value="Thioestr_dom"/>
</dbReference>
<feature type="domain" description="CBS" evidence="3">
    <location>
        <begin position="256"/>
        <end position="314"/>
    </location>
</feature>
<protein>
    <submittedName>
        <fullName evidence="4">CBS domain-containing protein</fullName>
    </submittedName>
</protein>
<dbReference type="SUPFAM" id="SSF54631">
    <property type="entry name" value="CBS-domain pair"/>
    <property type="match status" value="1"/>
</dbReference>
<dbReference type="Gene3D" id="3.40.1390.20">
    <property type="entry name" value="HprK N-terminal domain-like"/>
    <property type="match status" value="1"/>
</dbReference>
<dbReference type="InterPro" id="IPR028979">
    <property type="entry name" value="Ser_kin/Pase_Hpr-like_N_sf"/>
</dbReference>
<dbReference type="InterPro" id="IPR029069">
    <property type="entry name" value="HotDog_dom_sf"/>
</dbReference>
<keyword evidence="1 2" id="KW-0129">CBS domain</keyword>
<dbReference type="InterPro" id="IPR046342">
    <property type="entry name" value="CBS_dom_sf"/>
</dbReference>
<dbReference type="Gene3D" id="1.10.10.10">
    <property type="entry name" value="Winged helix-like DNA-binding domain superfamily/Winged helix DNA-binding domain"/>
    <property type="match status" value="1"/>
</dbReference>
<dbReference type="InterPro" id="IPR000644">
    <property type="entry name" value="CBS_dom"/>
</dbReference>
<evidence type="ECO:0000313" key="5">
    <source>
        <dbReference type="Proteomes" id="UP000322267"/>
    </source>
</evidence>
<proteinExistence type="predicted"/>
<dbReference type="CDD" id="cd04596">
    <property type="entry name" value="CBS_pair_DRTGG_assoc"/>
    <property type="match status" value="1"/>
</dbReference>
<name>A0A5D4P110_9BACI</name>
<dbReference type="PROSITE" id="PS51371">
    <property type="entry name" value="CBS"/>
    <property type="match status" value="1"/>
</dbReference>
<dbReference type="EMBL" id="VTEI01000001">
    <property type="protein sequence ID" value="TYS19739.1"/>
    <property type="molecule type" value="Genomic_DNA"/>
</dbReference>
<dbReference type="SMART" id="SM00116">
    <property type="entry name" value="CBS"/>
    <property type="match status" value="2"/>
</dbReference>
<dbReference type="OrthoDB" id="1790451at2"/>
<dbReference type="InterPro" id="IPR036390">
    <property type="entry name" value="WH_DNA-bd_sf"/>
</dbReference>
<organism evidence="4 5">
    <name type="scientific">Rossellomorea vietnamensis</name>
    <dbReference type="NCBI Taxonomy" id="218284"/>
    <lineage>
        <taxon>Bacteria</taxon>
        <taxon>Bacillati</taxon>
        <taxon>Bacillota</taxon>
        <taxon>Bacilli</taxon>
        <taxon>Bacillales</taxon>
        <taxon>Bacillaceae</taxon>
        <taxon>Rossellomorea</taxon>
    </lineage>
</organism>
<dbReference type="CDD" id="cd03440">
    <property type="entry name" value="hot_dog"/>
    <property type="match status" value="1"/>
</dbReference>
<accession>A0A5D4P110</accession>
<dbReference type="AlphaFoldDB" id="A0A5D4P110"/>